<gene>
    <name evidence="1" type="ORF">CWC46_00590</name>
    <name evidence="2" type="ORF">Ser39006_000590</name>
</gene>
<accession>A0A2I5TDW8</accession>
<dbReference type="KEGG" id="serq:CWC46_00590"/>
<dbReference type="Proteomes" id="UP000233778">
    <property type="component" value="Chromosome"/>
</dbReference>
<dbReference type="OrthoDB" id="6505072at2"/>
<sequence length="124" mass="13832">MNVYTRWVVMVAWFGMGNGNASDISGRDPFLPAVKVSCNEVSPSSLWTLRGLVGDATQWVGWLERPEKPWLRIRYGDLIQPEGLQVVRLDKTGVVFRVSEAQAHCGETEIMLASPFANKESKHG</sequence>
<evidence type="ECO:0000313" key="4">
    <source>
        <dbReference type="Proteomes" id="UP000233778"/>
    </source>
</evidence>
<evidence type="ECO:0000313" key="3">
    <source>
        <dbReference type="Proteomes" id="UP000017700"/>
    </source>
</evidence>
<reference evidence="1 4" key="3">
    <citation type="submission" date="2017-11" db="EMBL/GenBank/DDBJ databases">
        <title>Complete genome sequence of Serratia sp. ATCC 39006 LacA.</title>
        <authorList>
            <person name="Hampton H.G."/>
            <person name="Jackson S.A."/>
            <person name="Jauregui R."/>
            <person name="Poulter G.T.M."/>
            <person name="Salmond G.P.C."/>
            <person name="Fineran P.C."/>
        </authorList>
    </citation>
    <scope>NUCLEOTIDE SEQUENCE [LARGE SCALE GENOMIC DNA]</scope>
    <source>
        <strain evidence="1 4">ATCC 39006</strain>
    </source>
</reference>
<keyword evidence="3" id="KW-1185">Reference proteome</keyword>
<reference evidence="2" key="4">
    <citation type="submission" date="2017-11" db="EMBL/GenBank/DDBJ databases">
        <title>Complete genome sequence of Serratia sp. ATCC 39006.</title>
        <authorList>
            <person name="Hampton H.G."/>
            <person name="Jackson S.A."/>
            <person name="Jauregui R."/>
            <person name="Poulter G.T.M."/>
            <person name="Salmond G.P.C."/>
            <person name="Fineran P.C."/>
        </authorList>
    </citation>
    <scope>NUCLEOTIDE SEQUENCE</scope>
    <source>
        <strain evidence="2">ATCC 39006</strain>
    </source>
</reference>
<proteinExistence type="predicted"/>
<organism evidence="2 3">
    <name type="scientific">Serratia sp. (strain ATCC 39006)</name>
    <name type="common">Prodigiosinella confusarubida</name>
    <dbReference type="NCBI Taxonomy" id="104623"/>
    <lineage>
        <taxon>Bacteria</taxon>
        <taxon>Pseudomonadati</taxon>
        <taxon>Pseudomonadota</taxon>
        <taxon>Gammaproteobacteria</taxon>
        <taxon>Enterobacterales</taxon>
        <taxon>Pectobacteriaceae</taxon>
        <taxon>Prodigiosinella</taxon>
    </lineage>
</organism>
<dbReference type="EMBL" id="CP025085">
    <property type="protein sequence ID" value="AUG98449.1"/>
    <property type="molecule type" value="Genomic_DNA"/>
</dbReference>
<reference evidence="2" key="2">
    <citation type="submission" date="2013-09" db="EMBL/GenBank/DDBJ databases">
        <authorList>
            <person name="Wang G."/>
            <person name="Yang Y."/>
            <person name="Su Y."/>
        </authorList>
    </citation>
    <scope>NUCLEOTIDE SEQUENCE</scope>
    <source>
        <strain evidence="2">ATCC 39006</strain>
    </source>
</reference>
<evidence type="ECO:0000313" key="2">
    <source>
        <dbReference type="EMBL" id="AUH02764.1"/>
    </source>
</evidence>
<dbReference type="RefSeq" id="WP_021014136.1">
    <property type="nucleotide sequence ID" value="NZ_CP025084.1"/>
</dbReference>
<dbReference type="STRING" id="104623.Ser39006_00864"/>
<dbReference type="EMBL" id="CP025084">
    <property type="protein sequence ID" value="AUH02764.1"/>
    <property type="molecule type" value="Genomic_DNA"/>
</dbReference>
<reference evidence="2 3" key="1">
    <citation type="journal article" date="2013" name="Genome Announc.">
        <title>Draft genome sequence of Serratia sp. strain ATCC 39006, a model bacterium for analysis of the biosynthesis and regulation of prodigiosin, a carbapenem, and gas vesicles.</title>
        <authorList>
            <person name="Fineran P.C."/>
            <person name="Iglesias Cans M.C."/>
            <person name="Ramsay J.P."/>
            <person name="Wilf N.M."/>
            <person name="Cossyleon D."/>
            <person name="McNeil M.B."/>
            <person name="Williamson N.R."/>
            <person name="Monson R.E."/>
            <person name="Becher S.A."/>
            <person name="Stanton J.A."/>
            <person name="Brugger K."/>
            <person name="Brown S.D."/>
            <person name="Salmond G.P."/>
        </authorList>
    </citation>
    <scope>NUCLEOTIDE SEQUENCE [LARGE SCALE GENOMIC DNA]</scope>
    <source>
        <strain evidence="2">ATCC 39006</strain>
        <strain evidence="3">ATCC 39006 / SC 11482</strain>
    </source>
</reference>
<evidence type="ECO:0000313" key="1">
    <source>
        <dbReference type="EMBL" id="AUG98449.1"/>
    </source>
</evidence>
<dbReference type="AlphaFoldDB" id="A0A2I5TDW8"/>
<dbReference type="KEGG" id="sera:Ser39006_000590"/>
<protein>
    <submittedName>
        <fullName evidence="2">DUF2531 domain-containing protein</fullName>
    </submittedName>
</protein>
<dbReference type="Proteomes" id="UP000017700">
    <property type="component" value="Chromosome"/>
</dbReference>
<name>A0A2I5TDW8_SERS3</name>